<evidence type="ECO:0000256" key="2">
    <source>
        <dbReference type="ARBA" id="ARBA00012741"/>
    </source>
</evidence>
<keyword evidence="4" id="KW-0812">Transmembrane</keyword>
<evidence type="ECO:0000313" key="7">
    <source>
        <dbReference type="Proteomes" id="UP000694924"/>
    </source>
</evidence>
<sequence>MAESMCTMMLRLILLLGILTRGIKSVDLAYKEWWETTLVYQIWPRGFQDSNGDGEGDLKGIINKLDYIKELGVETIWLNPIYRSPLVDSGYDVSDHKDLNPLFGKFEDFDELIRKAHDLGLKVILDIIPNHSSVDHPWFILSVNNREGYEDYYIWSDGKEDKEGNKIPPNNWVSTYNKDKEGSAWTWHNIKKQWYYHKFHEKQPDLNLRNKNVIEEILDIFKFWLEKGVDGFHIDSVPYFFEDEQLRNEPSVGSGNYTFGLEESTELLYVFRAYINNWIEINNASSKLLIAESYDSDYKLIAYYGNATHEGIEPTNVRFINPIHNKTDASYIKNVIDEWYQLLPENTTTNWMLSNHDFSRVPSRIGLNRVDGLHMLSLLLPGQAYTYYGEEIAMLDSKISWDRTIDPMGCGQTSDTYENFSRDPARTPMQWNNKLSAGFSTNETTYLPVHPDYVTRNVEYQKAQEHSNLKTYKKLAELRKQPVFTHGDYELKSTNNNNVLILKRSLQDHPIYIIIVNLWIHREQINLTSLYPDLNDNLEIVVYSSNAIYTTNTVPKSNFILTANAALVLKGKLNKSTTLPPTSTVPATSTKSTTDNTNSSPTDTTISSIKPSDKTTSSTTNKSETPPTNSTESTTEKSGTPSTESTISTTTNKSETPPTNSTETTTQKSGTPSTKSISTTTEKPETSTTNSPKTTATDKPETPDINSPKTTTTEKPKTTTDSNNYSGLTTTSSFNFILITTLTVIIFPEFLIFLYNNI</sequence>
<keyword evidence="5" id="KW-0732">Signal</keyword>
<dbReference type="RefSeq" id="XP_015172085.1">
    <property type="nucleotide sequence ID" value="XM_015316599.1"/>
</dbReference>
<dbReference type="SUPFAM" id="SSF51445">
    <property type="entry name" value="(Trans)glycosidases"/>
    <property type="match status" value="1"/>
</dbReference>
<feature type="chain" id="PRO_5045312328" description="alpha-glucosidase" evidence="5">
    <location>
        <begin position="26"/>
        <end position="758"/>
    </location>
</feature>
<keyword evidence="7" id="KW-1185">Reference proteome</keyword>
<dbReference type="Gene3D" id="3.20.20.80">
    <property type="entry name" value="Glycosidases"/>
    <property type="match status" value="1"/>
</dbReference>
<keyword evidence="4" id="KW-0472">Membrane</keyword>
<organism evidence="7 8">
    <name type="scientific">Polistes dominula</name>
    <name type="common">European paper wasp</name>
    <name type="synonym">Vespa dominula</name>
    <dbReference type="NCBI Taxonomy" id="743375"/>
    <lineage>
        <taxon>Eukaryota</taxon>
        <taxon>Metazoa</taxon>
        <taxon>Ecdysozoa</taxon>
        <taxon>Arthropoda</taxon>
        <taxon>Hexapoda</taxon>
        <taxon>Insecta</taxon>
        <taxon>Pterygota</taxon>
        <taxon>Neoptera</taxon>
        <taxon>Endopterygota</taxon>
        <taxon>Hymenoptera</taxon>
        <taxon>Apocrita</taxon>
        <taxon>Aculeata</taxon>
        <taxon>Vespoidea</taxon>
        <taxon>Vespidae</taxon>
        <taxon>Polistinae</taxon>
        <taxon>Polistini</taxon>
        <taxon>Polistes</taxon>
    </lineage>
</organism>
<feature type="region of interest" description="Disordered" evidence="3">
    <location>
        <begin position="575"/>
        <end position="726"/>
    </location>
</feature>
<keyword evidence="4" id="KW-1133">Transmembrane helix</keyword>
<dbReference type="EC" id="3.2.1.20" evidence="2"/>
<evidence type="ECO:0000259" key="6">
    <source>
        <dbReference type="SMART" id="SM00642"/>
    </source>
</evidence>
<dbReference type="CDD" id="cd11328">
    <property type="entry name" value="AmyAc_maltase"/>
    <property type="match status" value="1"/>
</dbReference>
<dbReference type="Gene3D" id="3.90.400.10">
    <property type="entry name" value="Oligo-1,6-glucosidase, Domain 2"/>
    <property type="match status" value="1"/>
</dbReference>
<accession>A0ABM1HVU8</accession>
<dbReference type="InterPro" id="IPR017853">
    <property type="entry name" value="GH"/>
</dbReference>
<reference evidence="8" key="1">
    <citation type="submission" date="2025-08" db="UniProtKB">
        <authorList>
            <consortium name="RefSeq"/>
        </authorList>
    </citation>
    <scope>IDENTIFICATION</scope>
    <source>
        <tissue evidence="8">Whole body</tissue>
    </source>
</reference>
<dbReference type="InterPro" id="IPR045857">
    <property type="entry name" value="O16G_dom_2"/>
</dbReference>
<protein>
    <recommendedName>
        <fullName evidence="2">alpha-glucosidase</fullName>
        <ecNumber evidence="2">3.2.1.20</ecNumber>
    </recommendedName>
</protein>
<feature type="compositionally biased region" description="Low complexity" evidence="3">
    <location>
        <begin position="588"/>
        <end position="695"/>
    </location>
</feature>
<dbReference type="GeneID" id="107064187"/>
<dbReference type="InterPro" id="IPR006047">
    <property type="entry name" value="GH13_cat_dom"/>
</dbReference>
<feature type="domain" description="Glycosyl hydrolase family 13 catalytic" evidence="6">
    <location>
        <begin position="41"/>
        <end position="426"/>
    </location>
</feature>
<dbReference type="Pfam" id="PF00128">
    <property type="entry name" value="Alpha-amylase"/>
    <property type="match status" value="1"/>
</dbReference>
<dbReference type="Proteomes" id="UP000694924">
    <property type="component" value="Unplaced"/>
</dbReference>
<evidence type="ECO:0000256" key="5">
    <source>
        <dbReference type="SAM" id="SignalP"/>
    </source>
</evidence>
<proteinExistence type="predicted"/>
<gene>
    <name evidence="8" type="primary">LOC107064187</name>
</gene>
<feature type="transmembrane region" description="Helical" evidence="4">
    <location>
        <begin position="734"/>
        <end position="755"/>
    </location>
</feature>
<evidence type="ECO:0000256" key="3">
    <source>
        <dbReference type="SAM" id="MobiDB-lite"/>
    </source>
</evidence>
<name>A0ABM1HVU8_POLDO</name>
<feature type="signal peptide" evidence="5">
    <location>
        <begin position="1"/>
        <end position="25"/>
    </location>
</feature>
<dbReference type="SMART" id="SM00642">
    <property type="entry name" value="Aamy"/>
    <property type="match status" value="1"/>
</dbReference>
<evidence type="ECO:0000256" key="1">
    <source>
        <dbReference type="ARBA" id="ARBA00001657"/>
    </source>
</evidence>
<feature type="compositionally biased region" description="Polar residues" evidence="3">
    <location>
        <begin position="575"/>
        <end position="587"/>
    </location>
</feature>
<comment type="catalytic activity">
    <reaction evidence="1">
        <text>Hydrolysis of terminal, non-reducing (1-&gt;4)-linked alpha-D-glucose residues with release of alpha-D-glucose.</text>
        <dbReference type="EC" id="3.2.1.20"/>
    </reaction>
</comment>
<dbReference type="PANTHER" id="PTHR10357">
    <property type="entry name" value="ALPHA-AMYLASE FAMILY MEMBER"/>
    <property type="match status" value="1"/>
</dbReference>
<evidence type="ECO:0000256" key="4">
    <source>
        <dbReference type="SAM" id="Phobius"/>
    </source>
</evidence>
<evidence type="ECO:0000313" key="8">
    <source>
        <dbReference type="RefSeq" id="XP_015172085.1"/>
    </source>
</evidence>
<dbReference type="PANTHER" id="PTHR10357:SF179">
    <property type="entry name" value="NEUTRAL AND BASIC AMINO ACID TRANSPORT PROTEIN RBAT"/>
    <property type="match status" value="1"/>
</dbReference>